<comment type="caution">
    <text evidence="1">The sequence shown here is derived from an EMBL/GenBank/DDBJ whole genome shotgun (WGS) entry which is preliminary data.</text>
</comment>
<keyword evidence="2" id="KW-1185">Reference proteome</keyword>
<protein>
    <submittedName>
        <fullName evidence="1">Uncharacterized protein</fullName>
    </submittedName>
</protein>
<proteinExistence type="predicted"/>
<dbReference type="Proteomes" id="UP001157502">
    <property type="component" value="Chromosome 29"/>
</dbReference>
<reference evidence="1" key="1">
    <citation type="submission" date="2021-05" db="EMBL/GenBank/DDBJ databases">
        <authorList>
            <person name="Pan Q."/>
            <person name="Jouanno E."/>
            <person name="Zahm M."/>
            <person name="Klopp C."/>
            <person name="Cabau C."/>
            <person name="Louis A."/>
            <person name="Berthelot C."/>
            <person name="Parey E."/>
            <person name="Roest Crollius H."/>
            <person name="Montfort J."/>
            <person name="Robinson-Rechavi M."/>
            <person name="Bouchez O."/>
            <person name="Lampietro C."/>
            <person name="Lopez Roques C."/>
            <person name="Donnadieu C."/>
            <person name="Postlethwait J."/>
            <person name="Bobe J."/>
            <person name="Dillon D."/>
            <person name="Chandos A."/>
            <person name="von Hippel F."/>
            <person name="Guiguen Y."/>
        </authorList>
    </citation>
    <scope>NUCLEOTIDE SEQUENCE</scope>
    <source>
        <strain evidence="1">YG-Jan2019</strain>
    </source>
</reference>
<gene>
    <name evidence="1" type="ORF">DPEC_G00304340</name>
</gene>
<dbReference type="EMBL" id="CM055756">
    <property type="protein sequence ID" value="KAJ7989418.1"/>
    <property type="molecule type" value="Genomic_DNA"/>
</dbReference>
<accession>A0ACC2FDM0</accession>
<evidence type="ECO:0000313" key="1">
    <source>
        <dbReference type="EMBL" id="KAJ7989418.1"/>
    </source>
</evidence>
<evidence type="ECO:0000313" key="2">
    <source>
        <dbReference type="Proteomes" id="UP001157502"/>
    </source>
</evidence>
<sequence length="78" mass="8391">MRKASRYHTLSSMANSGCLLLSGSGMLPHSLHCPQAFLYLTEGNGSLPSYPSVRSGPPSNHPRPGPRRGTGMWAARCH</sequence>
<name>A0ACC2FDM0_DALPE</name>
<organism evidence="1 2">
    <name type="scientific">Dallia pectoralis</name>
    <name type="common">Alaska blackfish</name>
    <dbReference type="NCBI Taxonomy" id="75939"/>
    <lineage>
        <taxon>Eukaryota</taxon>
        <taxon>Metazoa</taxon>
        <taxon>Chordata</taxon>
        <taxon>Craniata</taxon>
        <taxon>Vertebrata</taxon>
        <taxon>Euteleostomi</taxon>
        <taxon>Actinopterygii</taxon>
        <taxon>Neopterygii</taxon>
        <taxon>Teleostei</taxon>
        <taxon>Protacanthopterygii</taxon>
        <taxon>Esociformes</taxon>
        <taxon>Umbridae</taxon>
        <taxon>Dallia</taxon>
    </lineage>
</organism>